<dbReference type="PANTHER" id="PTHR35810:SF1">
    <property type="entry name" value="CYTOPLASMIC PROTEIN"/>
    <property type="match status" value="1"/>
</dbReference>
<dbReference type="Pfam" id="PF13310">
    <property type="entry name" value="Virulence_RhuM"/>
    <property type="match status" value="1"/>
</dbReference>
<dbReference type="Proteomes" id="UP000005396">
    <property type="component" value="Unassembled WGS sequence"/>
</dbReference>
<accession>A8S421</accession>
<dbReference type="PIRSF" id="PIRSF015268">
    <property type="entry name" value="Virulence_RhuM"/>
    <property type="match status" value="1"/>
</dbReference>
<comment type="caution">
    <text evidence="1">The sequence shown here is derived from an EMBL/GenBank/DDBJ whole genome shotgun (WGS) entry which is preliminary data.</text>
</comment>
<dbReference type="EMBL" id="ABCC02000057">
    <property type="protein sequence ID" value="EDP13163.1"/>
    <property type="molecule type" value="Genomic_DNA"/>
</dbReference>
<name>A8S421_ENTBW</name>
<reference evidence="1 2" key="2">
    <citation type="submission" date="2007-09" db="EMBL/GenBank/DDBJ databases">
        <title>Draft genome sequence of Clostridium bolteae (ATCC BAA-613).</title>
        <authorList>
            <person name="Sudarsanam P."/>
            <person name="Ley R."/>
            <person name="Guruge J."/>
            <person name="Turnbaugh P.J."/>
            <person name="Mahowald M."/>
            <person name="Liep D."/>
            <person name="Gordon J."/>
        </authorList>
    </citation>
    <scope>NUCLEOTIDE SEQUENCE [LARGE SCALE GENOMIC DNA]</scope>
    <source>
        <strain evidence="2">ATCC BAA-613 / DSM 15670 / CCUG 46953 / JCM 12243 / WAL 16351</strain>
    </source>
</reference>
<dbReference type="eggNOG" id="COG3943">
    <property type="taxonomic scope" value="Bacteria"/>
</dbReference>
<reference evidence="1 2" key="1">
    <citation type="submission" date="2007-08" db="EMBL/GenBank/DDBJ databases">
        <authorList>
            <person name="Fulton L."/>
            <person name="Clifton S."/>
            <person name="Fulton B."/>
            <person name="Xu J."/>
            <person name="Minx P."/>
            <person name="Pepin K.H."/>
            <person name="Johnson M."/>
            <person name="Thiruvilangam P."/>
            <person name="Bhonagiri V."/>
            <person name="Nash W.E."/>
            <person name="Mardis E.R."/>
            <person name="Wilson R.K."/>
        </authorList>
    </citation>
    <scope>NUCLEOTIDE SEQUENCE [LARGE SCALE GENOMIC DNA]</scope>
    <source>
        <strain evidence="2">ATCC BAA-613 / DSM 15670 / CCUG 46953 / JCM 12243 / WAL 16351</strain>
    </source>
</reference>
<dbReference type="PaxDb" id="411902-CLOBOL_06795"/>
<sequence length="342" mass="39904">MKREVPMADKDFQIRNSTIDFLVFTKQNSTDSIQVRVHDENVWLTQKSMAQLFECSIDNISLHLKNIFRDGELVPEAVIEESSATASDGKQYKTKFYNLDAVISVGYRINSLRATQFRQWATKVLRTYTVQGYVLDKKRLENGQIFDEEYFEHLLDEIREIRASERKFYQKITDIYATAVDYSKDAVTTKEFFKTVQNKLHYAIHGHTAAEVIVERADHKKEHMGLTTWKNAPGGKIVKADVSIAKNYLSQSELQDLNQFVSMYLDYAERQAKRHIPMTMEDWATKLEVFLKMNDEDILLDKGKVTHEIAKAFAESEFEKYRVIQDQLYESDFDKLVMKVDL</sequence>
<evidence type="ECO:0000313" key="2">
    <source>
        <dbReference type="Proteomes" id="UP000005396"/>
    </source>
</evidence>
<dbReference type="HOGENOM" id="CLU_048266_0_0_9"/>
<protein>
    <recommendedName>
        <fullName evidence="3">Cell filamentation protein Fic</fullName>
    </recommendedName>
</protein>
<gene>
    <name evidence="1" type="ORF">CLOBOL_06795</name>
</gene>
<evidence type="ECO:0000313" key="1">
    <source>
        <dbReference type="EMBL" id="EDP13163.1"/>
    </source>
</evidence>
<dbReference type="AlphaFoldDB" id="A8S421"/>
<dbReference type="InterPro" id="IPR011204">
    <property type="entry name" value="Virulence_RhuM-like"/>
</dbReference>
<dbReference type="PANTHER" id="PTHR35810">
    <property type="entry name" value="CYTOPLASMIC PROTEIN-RELATED"/>
    <property type="match status" value="1"/>
</dbReference>
<organism evidence="1 2">
    <name type="scientific">Enterocloster bolteae (strain ATCC BAA-613 / DSM 15670 / CCUG 46953 / JCM 12243 / WAL 16351)</name>
    <name type="common">Clostridium bolteae</name>
    <dbReference type="NCBI Taxonomy" id="411902"/>
    <lineage>
        <taxon>Bacteria</taxon>
        <taxon>Bacillati</taxon>
        <taxon>Bacillota</taxon>
        <taxon>Clostridia</taxon>
        <taxon>Lachnospirales</taxon>
        <taxon>Lachnospiraceae</taxon>
        <taxon>Enterocloster</taxon>
    </lineage>
</organism>
<evidence type="ECO:0008006" key="3">
    <source>
        <dbReference type="Google" id="ProtNLM"/>
    </source>
</evidence>
<proteinExistence type="predicted"/>